<evidence type="ECO:0000313" key="3">
    <source>
        <dbReference type="Proteomes" id="UP000256491"/>
    </source>
</evidence>
<evidence type="ECO:0000313" key="2">
    <source>
        <dbReference type="EMBL" id="REC77007.1"/>
    </source>
</evidence>
<name>A0ABX9IPB0_9FLAO</name>
<comment type="caution">
    <text evidence="2">The sequence shown here is derived from an EMBL/GenBank/DDBJ whole genome shotgun (WGS) entry which is preliminary data.</text>
</comment>
<gene>
    <name evidence="2" type="ORF">DRF57_06365</name>
</gene>
<dbReference type="RefSeq" id="WP_084087435.1">
    <property type="nucleotide sequence ID" value="NZ_BJYH01000028.1"/>
</dbReference>
<dbReference type="Pfam" id="PF13643">
    <property type="entry name" value="DUF4145"/>
    <property type="match status" value="1"/>
</dbReference>
<feature type="domain" description="DUF4145" evidence="1">
    <location>
        <begin position="131"/>
        <end position="221"/>
    </location>
</feature>
<dbReference type="Proteomes" id="UP000256491">
    <property type="component" value="Unassembled WGS sequence"/>
</dbReference>
<dbReference type="InterPro" id="IPR025285">
    <property type="entry name" value="DUF4145"/>
</dbReference>
<proteinExistence type="predicted"/>
<protein>
    <submittedName>
        <fullName evidence="2">DUF4145 domain-containing protein</fullName>
    </submittedName>
</protein>
<accession>A0ABX9IPB0</accession>
<keyword evidence="3" id="KW-1185">Reference proteome</keyword>
<organism evidence="2 3">
    <name type="scientific">Chryseobacterium rhizosphaerae</name>
    <dbReference type="NCBI Taxonomy" id="395937"/>
    <lineage>
        <taxon>Bacteria</taxon>
        <taxon>Pseudomonadati</taxon>
        <taxon>Bacteroidota</taxon>
        <taxon>Flavobacteriia</taxon>
        <taxon>Flavobacteriales</taxon>
        <taxon>Weeksellaceae</taxon>
        <taxon>Chryseobacterium group</taxon>
        <taxon>Chryseobacterium</taxon>
    </lineage>
</organism>
<evidence type="ECO:0000259" key="1">
    <source>
        <dbReference type="Pfam" id="PF13643"/>
    </source>
</evidence>
<reference evidence="2 3" key="1">
    <citation type="journal article" date="2010" name="Syst. Appl. Microbiol.">
        <title>Four new species of Chryseobacterium from the rhizosphere of coastal sand dune plants, Chryseobacterium elymi sp. nov., Chryseobacterium hagamense sp. nov., Chryseobacterium lathyri sp. nov. and Chryseobacterium rhizosphaerae sp. nov.</title>
        <authorList>
            <person name="Cho S.H."/>
            <person name="Lee K.S."/>
            <person name="Shin D.S."/>
            <person name="Han J.H."/>
            <person name="Park K.S."/>
            <person name="Lee C.H."/>
            <person name="Park K.H."/>
            <person name="Kim S.B."/>
        </authorList>
    </citation>
    <scope>NUCLEOTIDE SEQUENCE [LARGE SCALE GENOMIC DNA]</scope>
    <source>
        <strain evidence="2 3">KCTC 22548</strain>
    </source>
</reference>
<sequence>MKKELWKSKTFEQPNNYPCPKCFIGVLIGTEILKQMTEDGKYNEQVGYPYGLDNVFSGILRCNNHLCKHIFSVNGLLITDIITGYKKPDGEYVETLLKIYHPKFFFPNLRMFPLTDEVPKNIAKLIDESFSLYFLDNNSCANKIRVTIEYILDDLKAPIKRKTRRGKIEPISSLHQRIQHFSKKKPKICRLLLALKIIGNEGSHTIDTTNDDVLTAFEILELLVEMIYIKNNKRIEAMVNQIITK</sequence>
<dbReference type="EMBL" id="QNUF01000005">
    <property type="protein sequence ID" value="REC77007.1"/>
    <property type="molecule type" value="Genomic_DNA"/>
</dbReference>